<feature type="region of interest" description="Disordered" evidence="1">
    <location>
        <begin position="80"/>
        <end position="112"/>
    </location>
</feature>
<evidence type="ECO:0000313" key="2">
    <source>
        <dbReference type="EnsemblMetazoa" id="ACOM042164-PA.1"/>
    </source>
</evidence>
<dbReference type="EnsemblMetazoa" id="ACOM042164-RA">
    <property type="protein sequence ID" value="ACOM042164-PA.1"/>
    <property type="gene ID" value="ACOM042164"/>
</dbReference>
<protein>
    <submittedName>
        <fullName evidence="2">Uncharacterized protein</fullName>
    </submittedName>
</protein>
<dbReference type="Proteomes" id="UP000075882">
    <property type="component" value="Unassembled WGS sequence"/>
</dbReference>
<reference evidence="2" key="1">
    <citation type="submission" date="2022-08" db="UniProtKB">
        <authorList>
            <consortium name="EnsemblMetazoa"/>
        </authorList>
    </citation>
    <scope>IDENTIFICATION</scope>
</reference>
<accession>A0A8W7Q3I0</accession>
<dbReference type="AlphaFoldDB" id="A0A8W7Q3I0"/>
<name>A0A8W7Q3I0_ANOCL</name>
<sequence>MSFVFIATFDLEASEETFARQSSEFALAASMDDNGRHRLTPCLAKSKTLRSLTYFGGSVLRSCSPGHPCSRAAQTPLFIDGRSKSLPNPATHRERSSGAVLTKHRRPGVDNI</sequence>
<organism evidence="2">
    <name type="scientific">Anopheles coluzzii</name>
    <name type="common">African malaria mosquito</name>
    <dbReference type="NCBI Taxonomy" id="1518534"/>
    <lineage>
        <taxon>Eukaryota</taxon>
        <taxon>Metazoa</taxon>
        <taxon>Ecdysozoa</taxon>
        <taxon>Arthropoda</taxon>
        <taxon>Hexapoda</taxon>
        <taxon>Insecta</taxon>
        <taxon>Pterygota</taxon>
        <taxon>Neoptera</taxon>
        <taxon>Endopterygota</taxon>
        <taxon>Diptera</taxon>
        <taxon>Nematocera</taxon>
        <taxon>Culicoidea</taxon>
        <taxon>Culicidae</taxon>
        <taxon>Anophelinae</taxon>
        <taxon>Anopheles</taxon>
    </lineage>
</organism>
<proteinExistence type="predicted"/>
<evidence type="ECO:0000256" key="1">
    <source>
        <dbReference type="SAM" id="MobiDB-lite"/>
    </source>
</evidence>